<dbReference type="Gene3D" id="1.10.150.130">
    <property type="match status" value="1"/>
</dbReference>
<dbReference type="CDD" id="cd01189">
    <property type="entry name" value="INT_ICEBs1_C_like"/>
    <property type="match status" value="1"/>
</dbReference>
<dbReference type="Proteomes" id="UP000305238">
    <property type="component" value="Unassembled WGS sequence"/>
</dbReference>
<sequence>MRPGNPHQKASRTVPAGTTYKSCGCRTPEGRLLRTKCPRLRRRGGSWSPTHGSWYYQFELPPRSDGTRRAPIRRGGFTGQDAAEAQIGRLHELLAISADPEDRNRIADLITTTLKTHKRLPIPEEVRRKIRTGQDLEVAITTGEWLQIWLSGRKGLRNGTLRSYRTHITAHLNPVIGHIRLDRLRVADVQAVFDAIDERNEAIARARESGDPQARARVKGARVVGPATMHRIRATLRAALNQAIRERRIDLNVASLIELPSGRRPKALVWTPERVRGWRHAREVFIEAKNRSRSDRPDGQVRSGRVKPMDAYVGTPRPSPVMVWTPEQTGAFLDRAARHRLHALYHLIAFRGLRRGEACGLRWADVDLEEGTIRVRWQITQNGGHTEQGRPKSEAGERQVTLDQHTIKQFTAHRARQNQERLAAGDTWNDTGFVFTQPGGDPLAPMFVSEQFLLLAMEAGLPPVRLHDLRHGAATILLRAGHDLKVVQETLGLSSITIASDTYTSVLPDLARQSAEDAAAAILNARTTPEPDETTTAGHIVQLPETTRP</sequence>
<dbReference type="GO" id="GO:0015074">
    <property type="term" value="P:DNA integration"/>
    <property type="evidence" value="ECO:0007669"/>
    <property type="project" value="UniProtKB-KW"/>
</dbReference>
<dbReference type="InterPro" id="IPR013762">
    <property type="entry name" value="Integrase-like_cat_sf"/>
</dbReference>
<dbReference type="RefSeq" id="WP_138636150.1">
    <property type="nucleotide sequence ID" value="NZ_VCKZ01000054.1"/>
</dbReference>
<feature type="compositionally biased region" description="Basic and acidic residues" evidence="4">
    <location>
        <begin position="290"/>
        <end position="299"/>
    </location>
</feature>
<name>A0A5S4H5I3_9ACTN</name>
<feature type="domain" description="Core-binding (CB)" evidence="6">
    <location>
        <begin position="140"/>
        <end position="244"/>
    </location>
</feature>
<keyword evidence="1 3" id="KW-0238">DNA-binding</keyword>
<evidence type="ECO:0000259" key="6">
    <source>
        <dbReference type="PROSITE" id="PS51900"/>
    </source>
</evidence>
<feature type="region of interest" description="Disordered" evidence="4">
    <location>
        <begin position="529"/>
        <end position="549"/>
    </location>
</feature>
<protein>
    <submittedName>
        <fullName evidence="7">Site-specific integrase</fullName>
    </submittedName>
</protein>
<dbReference type="OrthoDB" id="9805859at2"/>
<keyword evidence="2" id="KW-0233">DNA recombination</keyword>
<reference evidence="7 8" key="1">
    <citation type="submission" date="2019-05" db="EMBL/GenBank/DDBJ databases">
        <title>Draft genome sequence of Actinomadura geliboluensis A8036.</title>
        <authorList>
            <person name="Saricaoglu S."/>
            <person name="Isik K."/>
        </authorList>
    </citation>
    <scope>NUCLEOTIDE SEQUENCE [LARGE SCALE GENOMIC DNA]</scope>
    <source>
        <strain evidence="7 8">A8036</strain>
    </source>
</reference>
<dbReference type="InterPro" id="IPR002104">
    <property type="entry name" value="Integrase_catalytic"/>
</dbReference>
<accession>A0A5S4H5I3</accession>
<dbReference type="GO" id="GO:0006310">
    <property type="term" value="P:DNA recombination"/>
    <property type="evidence" value="ECO:0007669"/>
    <property type="project" value="UniProtKB-KW"/>
</dbReference>
<dbReference type="PANTHER" id="PTHR30349:SF91">
    <property type="entry name" value="INTA PROTEIN"/>
    <property type="match status" value="1"/>
</dbReference>
<dbReference type="EMBL" id="VCKZ01000054">
    <property type="protein sequence ID" value="TMR40483.1"/>
    <property type="molecule type" value="Genomic_DNA"/>
</dbReference>
<gene>
    <name evidence="7" type="ORF">ETD96_10620</name>
</gene>
<dbReference type="GO" id="GO:0003677">
    <property type="term" value="F:DNA binding"/>
    <property type="evidence" value="ECO:0007669"/>
    <property type="project" value="UniProtKB-UniRule"/>
</dbReference>
<evidence type="ECO:0000256" key="1">
    <source>
        <dbReference type="ARBA" id="ARBA00023125"/>
    </source>
</evidence>
<feature type="region of interest" description="Disordered" evidence="4">
    <location>
        <begin position="290"/>
        <end position="312"/>
    </location>
</feature>
<proteinExistence type="predicted"/>
<dbReference type="Gene3D" id="1.10.443.10">
    <property type="entry name" value="Intergrase catalytic core"/>
    <property type="match status" value="1"/>
</dbReference>
<evidence type="ECO:0000256" key="4">
    <source>
        <dbReference type="SAM" id="MobiDB-lite"/>
    </source>
</evidence>
<dbReference type="Pfam" id="PF00589">
    <property type="entry name" value="Phage_integrase"/>
    <property type="match status" value="1"/>
</dbReference>
<evidence type="ECO:0000256" key="2">
    <source>
        <dbReference type="ARBA" id="ARBA00023172"/>
    </source>
</evidence>
<dbReference type="AlphaFoldDB" id="A0A5S4H5I3"/>
<organism evidence="7 8">
    <name type="scientific">Actinomadura geliboluensis</name>
    <dbReference type="NCBI Taxonomy" id="882440"/>
    <lineage>
        <taxon>Bacteria</taxon>
        <taxon>Bacillati</taxon>
        <taxon>Actinomycetota</taxon>
        <taxon>Actinomycetes</taxon>
        <taxon>Streptosporangiales</taxon>
        <taxon>Thermomonosporaceae</taxon>
        <taxon>Actinomadura</taxon>
    </lineage>
</organism>
<dbReference type="InterPro" id="IPR010998">
    <property type="entry name" value="Integrase_recombinase_N"/>
</dbReference>
<dbReference type="PROSITE" id="PS51900">
    <property type="entry name" value="CB"/>
    <property type="match status" value="1"/>
</dbReference>
<evidence type="ECO:0000259" key="5">
    <source>
        <dbReference type="PROSITE" id="PS51898"/>
    </source>
</evidence>
<evidence type="ECO:0000313" key="8">
    <source>
        <dbReference type="Proteomes" id="UP000305238"/>
    </source>
</evidence>
<dbReference type="InterPro" id="IPR011010">
    <property type="entry name" value="DNA_brk_join_enz"/>
</dbReference>
<dbReference type="InterPro" id="IPR044068">
    <property type="entry name" value="CB"/>
</dbReference>
<comment type="caution">
    <text evidence="7">The sequence shown here is derived from an EMBL/GenBank/DDBJ whole genome shotgun (WGS) entry which is preliminary data.</text>
</comment>
<dbReference type="PROSITE" id="PS51898">
    <property type="entry name" value="TYR_RECOMBINASE"/>
    <property type="match status" value="1"/>
</dbReference>
<dbReference type="PANTHER" id="PTHR30349">
    <property type="entry name" value="PHAGE INTEGRASE-RELATED"/>
    <property type="match status" value="1"/>
</dbReference>
<evidence type="ECO:0000256" key="3">
    <source>
        <dbReference type="PROSITE-ProRule" id="PRU01248"/>
    </source>
</evidence>
<feature type="domain" description="Tyr recombinase" evidence="5">
    <location>
        <begin position="319"/>
        <end position="516"/>
    </location>
</feature>
<dbReference type="InterPro" id="IPR050090">
    <property type="entry name" value="Tyrosine_recombinase_XerCD"/>
</dbReference>
<dbReference type="SUPFAM" id="SSF56349">
    <property type="entry name" value="DNA breaking-rejoining enzymes"/>
    <property type="match status" value="2"/>
</dbReference>
<feature type="region of interest" description="Disordered" evidence="4">
    <location>
        <begin position="1"/>
        <end position="21"/>
    </location>
</feature>
<keyword evidence="8" id="KW-1185">Reference proteome</keyword>
<evidence type="ECO:0000313" key="7">
    <source>
        <dbReference type="EMBL" id="TMR40483.1"/>
    </source>
</evidence>